<feature type="compositionally biased region" description="Gly residues" evidence="7">
    <location>
        <begin position="1191"/>
        <end position="1212"/>
    </location>
</feature>
<dbReference type="InterPro" id="IPR018359">
    <property type="entry name" value="Bromodomain_CS"/>
</dbReference>
<dbReference type="InParanoid" id="F0V9R1"/>
<name>F0V9R1_NEOCL</name>
<dbReference type="InterPro" id="IPR022591">
    <property type="entry name" value="TAF1_HAT_dom"/>
</dbReference>
<feature type="region of interest" description="Disordered" evidence="7">
    <location>
        <begin position="2779"/>
        <end position="2832"/>
    </location>
</feature>
<dbReference type="PANTHER" id="PTHR13900">
    <property type="entry name" value="TRANSCRIPTION INITIATION FACTOR TFIID"/>
    <property type="match status" value="1"/>
</dbReference>
<feature type="compositionally biased region" description="Basic residues" evidence="7">
    <location>
        <begin position="2787"/>
        <end position="2796"/>
    </location>
</feature>
<feature type="compositionally biased region" description="Polar residues" evidence="7">
    <location>
        <begin position="1794"/>
        <end position="1811"/>
    </location>
</feature>
<dbReference type="OrthoDB" id="21449at2759"/>
<comment type="subcellular location">
    <subcellularLocation>
        <location evidence="1">Nucleus</location>
    </subcellularLocation>
</comment>
<evidence type="ECO:0000313" key="9">
    <source>
        <dbReference type="EMBL" id="CBZ50222.1"/>
    </source>
</evidence>
<dbReference type="EMBL" id="LN714477">
    <property type="protein sequence ID" value="CEL64823.1"/>
    <property type="molecule type" value="Genomic_DNA"/>
</dbReference>
<gene>
    <name evidence="10" type="ORF">BN1204_006970</name>
    <name evidence="9" type="ORF">NCLIV_006970</name>
</gene>
<dbReference type="eggNOG" id="KOG1472">
    <property type="taxonomic scope" value="Eukaryota"/>
</dbReference>
<evidence type="ECO:0000256" key="1">
    <source>
        <dbReference type="ARBA" id="ARBA00004123"/>
    </source>
</evidence>
<evidence type="ECO:0000313" key="11">
    <source>
        <dbReference type="Proteomes" id="UP000007494"/>
    </source>
</evidence>
<dbReference type="CDD" id="cd04369">
    <property type="entry name" value="Bromodomain"/>
    <property type="match status" value="1"/>
</dbReference>
<evidence type="ECO:0000259" key="8">
    <source>
        <dbReference type="PROSITE" id="PS50014"/>
    </source>
</evidence>
<feature type="domain" description="Bromo" evidence="8">
    <location>
        <begin position="2852"/>
        <end position="2922"/>
    </location>
</feature>
<feature type="region of interest" description="Disordered" evidence="7">
    <location>
        <begin position="1"/>
        <end position="66"/>
    </location>
</feature>
<dbReference type="Gene3D" id="1.20.920.10">
    <property type="entry name" value="Bromodomain-like"/>
    <property type="match status" value="1"/>
</dbReference>
<proteinExistence type="inferred from homology"/>
<feature type="region of interest" description="Disordered" evidence="7">
    <location>
        <begin position="1770"/>
        <end position="1835"/>
    </location>
</feature>
<feature type="compositionally biased region" description="Basic and acidic residues" evidence="7">
    <location>
        <begin position="480"/>
        <end position="499"/>
    </location>
</feature>
<dbReference type="PRINTS" id="PR00503">
    <property type="entry name" value="BROMODOMAIN"/>
</dbReference>
<keyword evidence="3 5" id="KW-0103">Bromodomain</keyword>
<dbReference type="GO" id="GO:0004402">
    <property type="term" value="F:histone acetyltransferase activity"/>
    <property type="evidence" value="ECO:0007669"/>
    <property type="project" value="InterPro"/>
</dbReference>
<dbReference type="Proteomes" id="UP000007494">
    <property type="component" value="Chromosome III"/>
</dbReference>
<reference evidence="9" key="1">
    <citation type="submission" date="2011-02" db="EMBL/GenBank/DDBJ databases">
        <authorList>
            <person name="Aslett M."/>
        </authorList>
    </citation>
    <scope>NUCLEOTIDE SEQUENCE</scope>
    <source>
        <strain evidence="9">Liverpool</strain>
    </source>
</reference>
<dbReference type="OMA" id="CEPRMEV"/>
<reference evidence="11" key="3">
    <citation type="journal article" date="2012" name="PLoS Pathog.">
        <title>Comparative genomics of the apicomplexan parasites Toxoplasma gondii and Neospora caninum: Coccidia differing in host range and transmission strategy.</title>
        <authorList>
            <person name="Reid A.J."/>
            <person name="Vermont S.J."/>
            <person name="Cotton J.A."/>
            <person name="Harris D."/>
            <person name="Hill-Cawthorne G.A."/>
            <person name="Konen-Waisman S."/>
            <person name="Latham S.M."/>
            <person name="Mourier T."/>
            <person name="Norton R."/>
            <person name="Quail M.A."/>
            <person name="Sanders M."/>
            <person name="Shanmugam D."/>
            <person name="Sohal A."/>
            <person name="Wasmuth J.D."/>
            <person name="Brunk B."/>
            <person name="Grigg M.E."/>
            <person name="Howard J.C."/>
            <person name="Parkinson J."/>
            <person name="Roos D.S."/>
            <person name="Trees A.J."/>
            <person name="Berriman M."/>
            <person name="Pain A."/>
            <person name="Wastling J.M."/>
        </authorList>
    </citation>
    <scope>NUCLEOTIDE SEQUENCE [LARGE SCALE GENOMIC DNA]</scope>
    <source>
        <strain evidence="11">Liverpool</strain>
    </source>
</reference>
<feature type="compositionally biased region" description="Low complexity" evidence="7">
    <location>
        <begin position="2506"/>
        <end position="2519"/>
    </location>
</feature>
<sequence>MGTDRQPGPPPGGPPHSADSQSRLPLGATSFPSYAPSRSSPNAPSSGHLLGPAPASNAPPFFPHRLPFSASSLASSSYASSFSFAPPFVASGHAPGAPHTVPRHPAAFGPLGAPAAPPAPPSQADPAEAQFSPALSGASGEPSQTGPMRRPPGLVNPGLSGQKDGVPRQGGSGNASLPLAEKDAAAAGRRDLTGAPFGDGQQFETHRMQAAAPPSPLPGHTYVSGISGGRMQLSPEQIGAAARSAAGDVEPSSPLSGGQSRAARPAGPPWPPFAPSSSQPARPGPLASGGAASATRSSPPVSADCSSSPARSPPGATSPSRRTAAPGPGASPSADLSATAPTCPLAPSTTPQELLDLLYPAVSAFPGHSASWAAAKSGAFLASHAAASAASSRRLPAAQKGALGSARDACSAAAGPSLSPSHFQQLRCGLVVKQADQRELWRRSCAAASLGAQAAHAPHTPCTRLGLRPASGSDSEDGLEDRVAAEASEREAEGRAARLSGRERGLALAGRAAGWLWQGDAPVGRHDRDSRCRRWTEETLERVYLLREYGGVFADACERPDSLALLGPLGAPSGPFSATLARQSPSAWLHVSAGMSPDALASLFCAPAPCSPLALLSPRHSPAIGTLPLAPALAAEWQELFSSLRLAACTFWLLTVQTEEEIAAADRRYRKKVEVWELQREVLEIQDRLYQHQLQAPRGNSSSLARHAWKVKRRFLFHTYAQIAQKYREALSEQQRVSDVSPQNFFSPPFSPSQLFDASEILPHARRFAHPGNSLLTLRNIGFPRCCCTDAATTAAASGPLRAFRRLPGCTSTCGCRVCVYGLAGSGHSPEEGEAGASLFEREAASSETAFSPRASPDACQNTQHEDSKPLCGASADGEAAKGVSSLGSGEGIGRGGPASASTGPGSRDRAAAAIGQKPCHAGLSKDAGAELEPSKAHSTFGGGAAGEASLEEERTRSLSVSSTGDPTVKVSGVRHEAASRLLPESDENAYSDGNSRAAFPVSAQPREAGKDVLDAGPSLAPLSALRSGSLPDDVAPSPSGPRTASNASFGMGHPTSSRADLDDEFEFDDADMEEAQQHPSGAGAGADALNRSLLHPGSRAAPAQAEAQPASAGASGVSAGGPGPGAVSGGLGPADAHGRHPSGARQGAGPGLGGGTRPVGGVGPGGPRASGPGDLGTAAGASSSPQMASLGGGSGVGRDGGAQGSTVGVGRGPQAVSGVSSAQFPEDEGTLAADGKGFAALHPVVLRESLWGEVEGTLECDMTRVHRLLHWKKKEAETLAVAAASAARGAAQKARTRLDPDSGATEDGLAAISSAATAAALTVEEEETALLTERMELLKQAESNLERAVRSLEGGTWSAGVSSFGPTASALAKASPFDMPLRHQQQAERFLFLFLSASYLLPPAPAASALPRVEELPDSPPGSSSRAFFVAKAGKSEKSAPLASCFEREEKAYRGSQDALLSCVFFDLNDDLLFRLNEELPEKTPQARNARPDTTKHAKRADEDELGDRSSTPPVPGASPGSAETQGEAPSASTAASSSSALGTGSASAAIAAIGAFYDSDGALAGVSRTAALRLRRKAKQEVLKLDKQKRIELVKQGKSALELHAMAAAEQETRSSKARSPLQEFVVTLGEFSLKEKLGNVLQRLNTSFDAFQEDRRLHCRGKEQGFRGGIPLIHTKIAFQLQGTHPVAGRRGRLAMLRFHRPDFRSGLLASQKSLGDAGSSVSSSCAREERRRKLLGVQSVERAPWVILPPEPSEVVRRLREELYGRSSAGGEDGDGAFPRLDRDEEDKASSVSSARRQAETGAQSDQTQDERTGGNGGGAIRLEDREGREGERETIHLANHFYTPQDLSLRDDAPIAVFEYMEQQPLLMNNPGMAVRIIRHFLPPTPPNSELTRQEQVQQAERQLKGRLGPFGELQLQQDDAKIILFGARLPLSRGQGQAVAESPLLKAPVYIHPSTPNLPVKRESRFHDYRDTDFILVRTRAKDRCKVYLRPLLYPPPEKSACRSGFPFHRASGLESLSVLGSPANCGVYTVGQCEPRMEVHAPNSKKHVDDRKLHAKAWALRFAAERNVTDMKRVKDLVKQRFCPPVIEKEVTQMLKLLSPIAPHRLPRLDDVALRSIIRPELICCLEAAHAALYRLKAIGIMTLTSADGLSGVAQFIEKEERHAQEKVLAAKKRMKEIEVKFRQQAEARLPASGPGNAELREKAMQEVNAACQRASAALLSVCTAYAESRIGKRYGHLVRFIEELLLLTPWNLTKECKDVLTNKGSAQFMLTGFGDPSGGRGEGVSLIKRLNRERSGLSFLSGMGRNFGSFSRDGARSLAGAFGPGGIFLGAHLGPAAMSGGVAGTGEDLRKLSMQELRRRLIQYGLSESVIRTLPRWDQVALVRQYRDGFGSADFAGDDADGKKGRSSLVAKGGRLRGEEYEERLTDILQRQKKALEADAPAITDTEDEEEDEDEAARDALAEDETKDDVEKKKKGKKGKHQGEEKAGTAKKHAASPGTSTTGDATGTGQDKGVEDALLAALDGEEEEKEADEDELERRELQALRQRQEARTAKPLTAEEQQRADMKVQAVPCLRWIRRFRQQAGEPFGTERVVLIYGEKNIKDFIQWRTRRLEETRARMLASTRSKEALAGKRVCRACGQPGHIASNVNCPLYNGPKRPAAAATPPPPLKKRRKENQELEEDLLIGLYAEGGENDSEVNGMVAANSQASGGTPGRQRGSGVSSHRARASRAAWEDDEDFLGDGASSVVSYTRRRGGSRSVVSAADSHVHFAGKGGAGARKKTSRKRGAGAAGSGRCRERTEEEDDRTLDEDDEEGSRWAPERNRRTATDELNIALARIVNVVLQQQIFKPFWQRVDERYAPNYYRVISNPMWLQKIASKCKQREYLSGEQFLADIRLVVTNCFLFNPPNSPSAWLRERATNLEETVRQKFEEQRATVAECEAIILGHVGMGGDVALGAAEGEGMEAAHMDYSMI</sequence>
<evidence type="ECO:0000256" key="2">
    <source>
        <dbReference type="ARBA" id="ARBA00009064"/>
    </source>
</evidence>
<dbReference type="PROSITE" id="PS00633">
    <property type="entry name" value="BROMODOMAIN_1"/>
    <property type="match status" value="1"/>
</dbReference>
<dbReference type="InterPro" id="IPR001487">
    <property type="entry name" value="Bromodomain"/>
</dbReference>
<feature type="compositionally biased region" description="Low complexity" evidence="7">
    <location>
        <begin position="324"/>
        <end position="334"/>
    </location>
</feature>
<dbReference type="GO" id="GO:0017025">
    <property type="term" value="F:TBP-class protein binding"/>
    <property type="evidence" value="ECO:0007669"/>
    <property type="project" value="InterPro"/>
</dbReference>
<dbReference type="PANTHER" id="PTHR13900:SF0">
    <property type="entry name" value="TRANSCRIPTION INITIATION FACTOR TFIID SUBUNIT 1"/>
    <property type="match status" value="1"/>
</dbReference>
<feature type="compositionally biased region" description="Basic and acidic residues" evidence="7">
    <location>
        <begin position="1784"/>
        <end position="1793"/>
    </location>
</feature>
<dbReference type="SUPFAM" id="SSF47370">
    <property type="entry name" value="Bromodomain"/>
    <property type="match status" value="1"/>
</dbReference>
<feature type="compositionally biased region" description="Low complexity" evidence="7">
    <location>
        <begin position="275"/>
        <end position="309"/>
    </location>
</feature>
<feature type="compositionally biased region" description="Low complexity" evidence="7">
    <location>
        <begin position="1532"/>
        <end position="1541"/>
    </location>
</feature>
<feature type="compositionally biased region" description="Acidic residues" evidence="7">
    <location>
        <begin position="2810"/>
        <end position="2823"/>
    </location>
</feature>
<feature type="region of interest" description="Disordered" evidence="7">
    <location>
        <begin position="1480"/>
        <end position="1541"/>
    </location>
</feature>
<dbReference type="PROSITE" id="PS50014">
    <property type="entry name" value="BROMODOMAIN_2"/>
    <property type="match status" value="1"/>
</dbReference>
<dbReference type="RefSeq" id="XP_003880257.1">
    <property type="nucleotide sequence ID" value="XM_003880208.1"/>
</dbReference>
<organism evidence="9 11">
    <name type="scientific">Neospora caninum (strain Liverpool)</name>
    <dbReference type="NCBI Taxonomy" id="572307"/>
    <lineage>
        <taxon>Eukaryota</taxon>
        <taxon>Sar</taxon>
        <taxon>Alveolata</taxon>
        <taxon>Apicomplexa</taxon>
        <taxon>Conoidasida</taxon>
        <taxon>Coccidia</taxon>
        <taxon>Eucoccidiorida</taxon>
        <taxon>Eimeriorina</taxon>
        <taxon>Sarcocystidae</taxon>
        <taxon>Neospora</taxon>
    </lineage>
</organism>
<feature type="region of interest" description="Disordered" evidence="7">
    <location>
        <begin position="1098"/>
        <end position="1229"/>
    </location>
</feature>
<evidence type="ECO:0000256" key="7">
    <source>
        <dbReference type="SAM" id="MobiDB-lite"/>
    </source>
</evidence>
<dbReference type="InterPro" id="IPR040240">
    <property type="entry name" value="TAF1"/>
</dbReference>
<evidence type="ECO:0000256" key="6">
    <source>
        <dbReference type="SAM" id="Coils"/>
    </source>
</evidence>
<feature type="compositionally biased region" description="Polar residues" evidence="7">
    <location>
        <begin position="1041"/>
        <end position="1059"/>
    </location>
</feature>
<feature type="region of interest" description="Disordered" evidence="7">
    <location>
        <begin position="842"/>
        <end position="1061"/>
    </location>
</feature>
<evidence type="ECO:0000256" key="3">
    <source>
        <dbReference type="ARBA" id="ARBA00023117"/>
    </source>
</evidence>
<dbReference type="GO" id="GO:0005669">
    <property type="term" value="C:transcription factor TFIID complex"/>
    <property type="evidence" value="ECO:0007669"/>
    <property type="project" value="InterPro"/>
</dbReference>
<dbReference type="EMBL" id="FR823383">
    <property type="protein sequence ID" value="CBZ50222.1"/>
    <property type="molecule type" value="Genomic_DNA"/>
</dbReference>
<feature type="compositionally biased region" description="Gly residues" evidence="7">
    <location>
        <begin position="1147"/>
        <end position="1169"/>
    </location>
</feature>
<dbReference type="GO" id="GO:0051123">
    <property type="term" value="P:RNA polymerase II preinitiation complex assembly"/>
    <property type="evidence" value="ECO:0007669"/>
    <property type="project" value="TreeGrafter"/>
</dbReference>
<feature type="compositionally biased region" description="Low complexity" evidence="7">
    <location>
        <begin position="32"/>
        <end position="59"/>
    </location>
</feature>
<feature type="region of interest" description="Disordered" evidence="7">
    <location>
        <begin position="2713"/>
        <end position="2743"/>
    </location>
</feature>
<dbReference type="InterPro" id="IPR036427">
    <property type="entry name" value="Bromodomain-like_sf"/>
</dbReference>
<accession>F0V9R1</accession>
<keyword evidence="4" id="KW-0539">Nucleus</keyword>
<feature type="compositionally biased region" description="Low complexity" evidence="7">
    <location>
        <begin position="105"/>
        <end position="114"/>
    </location>
</feature>
<feature type="coiled-coil region" evidence="6">
    <location>
        <begin position="2523"/>
        <end position="2559"/>
    </location>
</feature>
<protein>
    <submittedName>
        <fullName evidence="10">Bromodomain-containing protein, putative</fullName>
    </submittedName>
    <submittedName>
        <fullName evidence="9">Putative bromodomain-containing protein</fullName>
    </submittedName>
</protein>
<dbReference type="VEuPathDB" id="ToxoDB:NCLIV_006970"/>
<dbReference type="Pfam" id="PF00439">
    <property type="entry name" value="Bromodomain"/>
    <property type="match status" value="1"/>
</dbReference>
<dbReference type="Pfam" id="PF12157">
    <property type="entry name" value="DUF3591"/>
    <property type="match status" value="2"/>
</dbReference>
<feature type="region of interest" description="Disordered" evidence="7">
    <location>
        <begin position="87"/>
        <end position="347"/>
    </location>
</feature>
<dbReference type="SMART" id="SM00297">
    <property type="entry name" value="BROMO"/>
    <property type="match status" value="1"/>
</dbReference>
<feature type="compositionally biased region" description="Acidic residues" evidence="7">
    <location>
        <begin position="2453"/>
        <end position="2476"/>
    </location>
</feature>
<feature type="compositionally biased region" description="Gly residues" evidence="7">
    <location>
        <begin position="1119"/>
        <end position="1133"/>
    </location>
</feature>
<comment type="similarity">
    <text evidence="2">Belongs to the TAF1 family.</text>
</comment>
<dbReference type="GeneID" id="13446305"/>
<evidence type="ECO:0000256" key="4">
    <source>
        <dbReference type="ARBA" id="ARBA00023242"/>
    </source>
</evidence>
<feature type="compositionally biased region" description="Basic and acidic residues" evidence="7">
    <location>
        <begin position="1491"/>
        <end position="1503"/>
    </location>
</feature>
<feature type="region of interest" description="Disordered" evidence="7">
    <location>
        <begin position="2444"/>
        <end position="2519"/>
    </location>
</feature>
<keyword evidence="6" id="KW-0175">Coiled coil</keyword>
<feature type="compositionally biased region" description="Basic and acidic residues" evidence="7">
    <location>
        <begin position="1826"/>
        <end position="1835"/>
    </location>
</feature>
<keyword evidence="11" id="KW-1185">Reference proteome</keyword>
<feature type="compositionally biased region" description="Basic and acidic residues" evidence="7">
    <location>
        <begin position="180"/>
        <end position="192"/>
    </location>
</feature>
<reference evidence="9" key="2">
    <citation type="submission" date="2011-03" db="EMBL/GenBank/DDBJ databases">
        <title>Comparative genomics and transcriptomics of Neospora caninum and Toxoplasma gondii.</title>
        <authorList>
            <person name="Reid A.J."/>
            <person name="Sohal A."/>
            <person name="Harris D."/>
            <person name="Quail M."/>
            <person name="Sanders M."/>
            <person name="Berriman M."/>
            <person name="Wastling J.M."/>
            <person name="Pain A."/>
        </authorList>
    </citation>
    <scope>NUCLEOTIDE SEQUENCE</scope>
    <source>
        <strain evidence="9">Liverpool</strain>
    </source>
</reference>
<dbReference type="GO" id="GO:0016251">
    <property type="term" value="F:RNA polymerase II general transcription initiation factor activity"/>
    <property type="evidence" value="ECO:0007669"/>
    <property type="project" value="InterPro"/>
</dbReference>
<feature type="region of interest" description="Disordered" evidence="7">
    <location>
        <begin position="458"/>
        <end position="499"/>
    </location>
</feature>
<evidence type="ECO:0000256" key="5">
    <source>
        <dbReference type="PROSITE-ProRule" id="PRU00035"/>
    </source>
</evidence>
<evidence type="ECO:0000313" key="10">
    <source>
        <dbReference type="EMBL" id="CEL64823.1"/>
    </source>
</evidence>
<reference evidence="10" key="4">
    <citation type="journal article" date="2015" name="PLoS ONE">
        <title>Comprehensive Evaluation of Toxoplasma gondii VEG and Neospora caninum LIV Genomes with Tachyzoite Stage Transcriptome and Proteome Defines Novel Transcript Features.</title>
        <authorList>
            <person name="Ramaprasad A."/>
            <person name="Mourier T."/>
            <person name="Naeem R."/>
            <person name="Malas T.B."/>
            <person name="Moussa E."/>
            <person name="Panigrahi A."/>
            <person name="Vermont S.J."/>
            <person name="Otto T.D."/>
            <person name="Wastling J."/>
            <person name="Pain A."/>
        </authorList>
    </citation>
    <scope>NUCLEOTIDE SEQUENCE</scope>
    <source>
        <strain evidence="10">Liverpool</strain>
    </source>
</reference>
<feature type="compositionally biased region" description="Low complexity" evidence="7">
    <location>
        <begin position="1098"/>
        <end position="1118"/>
    </location>
</feature>